<proteinExistence type="inferred from homology"/>
<accession>A0A0G2ZDU8</accession>
<dbReference type="Pfam" id="PF02397">
    <property type="entry name" value="Bac_transf"/>
    <property type="match status" value="1"/>
</dbReference>
<dbReference type="InterPro" id="IPR003362">
    <property type="entry name" value="Bact_transf"/>
</dbReference>
<dbReference type="STRING" id="1330330.IX53_02775"/>
<feature type="transmembrane region" description="Helical" evidence="2">
    <location>
        <begin position="39"/>
        <end position="56"/>
    </location>
</feature>
<protein>
    <recommendedName>
        <fullName evidence="3">Bacterial sugar transferase domain-containing protein</fullName>
    </recommendedName>
</protein>
<dbReference type="KEGG" id="kpf:IX53_02775"/>
<dbReference type="PATRIC" id="fig|1330330.3.peg.558"/>
<dbReference type="EMBL" id="CP011232">
    <property type="protein sequence ID" value="AKI98221.1"/>
    <property type="molecule type" value="Genomic_DNA"/>
</dbReference>
<evidence type="ECO:0000259" key="3">
    <source>
        <dbReference type="Pfam" id="PF02397"/>
    </source>
</evidence>
<feature type="transmembrane region" description="Helical" evidence="2">
    <location>
        <begin position="6"/>
        <end position="27"/>
    </location>
</feature>
<dbReference type="PANTHER" id="PTHR30576:SF0">
    <property type="entry name" value="UNDECAPRENYL-PHOSPHATE N-ACETYLGALACTOSAMINYL 1-PHOSPHATE TRANSFERASE-RELATED"/>
    <property type="match status" value="1"/>
</dbReference>
<feature type="transmembrane region" description="Helical" evidence="2">
    <location>
        <begin position="114"/>
        <end position="137"/>
    </location>
</feature>
<comment type="similarity">
    <text evidence="1">Belongs to the bacterial sugar transferase family.</text>
</comment>
<feature type="domain" description="Bacterial sugar transferase" evidence="3">
    <location>
        <begin position="109"/>
        <end position="281"/>
    </location>
</feature>
<organism evidence="4 5">
    <name type="scientific">Kosmotoga pacifica</name>
    <dbReference type="NCBI Taxonomy" id="1330330"/>
    <lineage>
        <taxon>Bacteria</taxon>
        <taxon>Thermotogati</taxon>
        <taxon>Thermotogota</taxon>
        <taxon>Thermotogae</taxon>
        <taxon>Kosmotogales</taxon>
        <taxon>Kosmotogaceae</taxon>
        <taxon>Kosmotoga</taxon>
    </lineage>
</organism>
<name>A0A0G2ZDU8_9BACT</name>
<keyword evidence="2" id="KW-0472">Membrane</keyword>
<dbReference type="Proteomes" id="UP000035159">
    <property type="component" value="Chromosome"/>
</dbReference>
<evidence type="ECO:0000313" key="4">
    <source>
        <dbReference type="EMBL" id="AKI98221.1"/>
    </source>
</evidence>
<dbReference type="AlphaFoldDB" id="A0A0G2ZDU8"/>
<reference evidence="4 5" key="1">
    <citation type="submission" date="2015-04" db="EMBL/GenBank/DDBJ databases">
        <title>Complete Genome Sequence of Kosmotoga pacifica SLHLJ1.</title>
        <authorList>
            <person name="Jiang L.J."/>
            <person name="Shao Z.Z."/>
            <person name="Jebbar M."/>
        </authorList>
    </citation>
    <scope>NUCLEOTIDE SEQUENCE [LARGE SCALE GENOMIC DNA]</scope>
    <source>
        <strain evidence="4 5">SLHLJ1</strain>
    </source>
</reference>
<keyword evidence="2" id="KW-0812">Transmembrane</keyword>
<evidence type="ECO:0000313" key="5">
    <source>
        <dbReference type="Proteomes" id="UP000035159"/>
    </source>
</evidence>
<keyword evidence="2" id="KW-1133">Transmembrane helix</keyword>
<gene>
    <name evidence="4" type="ORF">IX53_02775</name>
</gene>
<evidence type="ECO:0000256" key="2">
    <source>
        <dbReference type="SAM" id="Phobius"/>
    </source>
</evidence>
<keyword evidence="5" id="KW-1185">Reference proteome</keyword>
<evidence type="ECO:0000256" key="1">
    <source>
        <dbReference type="ARBA" id="ARBA00006464"/>
    </source>
</evidence>
<dbReference type="GO" id="GO:0016780">
    <property type="term" value="F:phosphotransferase activity, for other substituted phosphate groups"/>
    <property type="evidence" value="ECO:0007669"/>
    <property type="project" value="TreeGrafter"/>
</dbReference>
<sequence>MLLSYGWKYFVTSGLLSTITAIIMRAYEYEILANKVKRTTALLGSFLLLLIFLAFIDERIILLPAMIAILFRFFFSNQLSKLVRKNDGFIAPSDFRCCDADNEKYDRVKRVIDLVFGVFLFIFLLPVMILLGLLILFTSGKPIIIKQERIGKDEKTFGMYKFRTFTNSDHNKKVTHIGKIIRPLRLDELPQIFNVIKGDMSIVGPRPELKEFHEMAKEHIPNYICRLKVKPGITGWAQINYKYTTTLEEYRIKTSYDLFYVKNRSCILDFKCVMKTPFTILEEFIEAVKKHIKL</sequence>
<dbReference type="PANTHER" id="PTHR30576">
    <property type="entry name" value="COLANIC BIOSYNTHESIS UDP-GLUCOSE LIPID CARRIER TRANSFERASE"/>
    <property type="match status" value="1"/>
</dbReference>
<feature type="transmembrane region" description="Helical" evidence="2">
    <location>
        <begin position="62"/>
        <end position="79"/>
    </location>
</feature>